<dbReference type="AlphaFoldDB" id="A0A3S3P688"/>
<dbReference type="RefSeq" id="WP_128217141.1">
    <property type="nucleotide sequence ID" value="NZ_RBZY01000014.1"/>
</dbReference>
<comment type="caution">
    <text evidence="1">The sequence shown here is derived from an EMBL/GenBank/DDBJ whole genome shotgun (WGS) entry which is preliminary data.</text>
</comment>
<dbReference type="SUPFAM" id="SSF56112">
    <property type="entry name" value="Protein kinase-like (PK-like)"/>
    <property type="match status" value="1"/>
</dbReference>
<evidence type="ECO:0000313" key="1">
    <source>
        <dbReference type="EMBL" id="RWR20682.1"/>
    </source>
</evidence>
<proteinExistence type="predicted"/>
<gene>
    <name evidence="1" type="ORF">D8Y23_05395</name>
</gene>
<organism evidence="1 2">
    <name type="scientific">Microbacterium enclense</name>
    <dbReference type="NCBI Taxonomy" id="993073"/>
    <lineage>
        <taxon>Bacteria</taxon>
        <taxon>Bacillati</taxon>
        <taxon>Actinomycetota</taxon>
        <taxon>Actinomycetes</taxon>
        <taxon>Micrococcales</taxon>
        <taxon>Microbacteriaceae</taxon>
        <taxon>Microbacterium</taxon>
    </lineage>
</organism>
<evidence type="ECO:0008006" key="3">
    <source>
        <dbReference type="Google" id="ProtNLM"/>
    </source>
</evidence>
<evidence type="ECO:0000313" key="2">
    <source>
        <dbReference type="Proteomes" id="UP000285970"/>
    </source>
</evidence>
<accession>A0A3S3P688</accession>
<reference evidence="1 2" key="1">
    <citation type="journal article" date="2018" name="Front. Microbiol.">
        <title>Novel Insights Into Bacterial Dimethylsulfoniopropionate Catabolism in the East China Sea.</title>
        <authorList>
            <person name="Liu J."/>
            <person name="Liu J."/>
            <person name="Zhang S.H."/>
            <person name="Liang J."/>
            <person name="Lin H."/>
            <person name="Song D."/>
            <person name="Yang G.P."/>
            <person name="Todd J.D."/>
            <person name="Zhang X.H."/>
        </authorList>
    </citation>
    <scope>NUCLEOTIDE SEQUENCE [LARGE SCALE GENOMIC DNA]</scope>
    <source>
        <strain evidence="1 2">ZYFD042</strain>
    </source>
</reference>
<sequence length="341" mass="37121">MILPPAHIDDATGAWTVHRAWPSSTGCDLEVVSRRDGRIRAGRWRDGHAEIAPADHDRHLPGLARAVSEGTVVSWRRGRRVVVHAHDGSGYLKVVRGDTVASVVDSHARAEVFRAAFRTPDVTVRDPEGCVHLSRVPGRTLHDLGADAAVGDATVARAWSAWARGWTEVLAAAPAADAARHTHAEEIAVLVRWRDLALRAGVDARIATAFDHAATRLDDAPGQASVTAHRDLHDKQVLWDGREGGLIDLDTASRAEPALDLANLRAHVSWRHAQGRLSTPRASHARHTVDEVAARAGVDPARMAAYEASTRLRLGALYLFRPAWRSLATRWLAREAAQTSR</sequence>
<dbReference type="InterPro" id="IPR011009">
    <property type="entry name" value="Kinase-like_dom_sf"/>
</dbReference>
<dbReference type="EMBL" id="RBZY01000014">
    <property type="protein sequence ID" value="RWR20682.1"/>
    <property type="molecule type" value="Genomic_DNA"/>
</dbReference>
<dbReference type="Proteomes" id="UP000285970">
    <property type="component" value="Unassembled WGS sequence"/>
</dbReference>
<protein>
    <recommendedName>
        <fullName evidence="3">Aminoglycoside phosphotransferase domain-containing protein</fullName>
    </recommendedName>
</protein>
<name>A0A3S3P688_9MICO</name>
<dbReference type="OrthoDB" id="7842280at2"/>